<dbReference type="EMBL" id="LT838813">
    <property type="protein sequence ID" value="SMD45884.1"/>
    <property type="molecule type" value="Genomic_DNA"/>
</dbReference>
<name>A0A1W2HAR8_9BACT</name>
<dbReference type="PROSITE" id="PS51257">
    <property type="entry name" value="PROKAR_LIPOPROTEIN"/>
    <property type="match status" value="1"/>
</dbReference>
<gene>
    <name evidence="1" type="ORF">SAMN00777080_4557</name>
</gene>
<dbReference type="OrthoDB" id="839873at2"/>
<proteinExistence type="predicted"/>
<accession>A0A1W2HAR8</accession>
<evidence type="ECO:0000313" key="2">
    <source>
        <dbReference type="Proteomes" id="UP000192333"/>
    </source>
</evidence>
<dbReference type="STRING" id="758820.SAMN00777080_4557"/>
<dbReference type="Proteomes" id="UP000192333">
    <property type="component" value="Chromosome I"/>
</dbReference>
<dbReference type="AlphaFoldDB" id="A0A1W2HAR8"/>
<reference evidence="2" key="1">
    <citation type="submission" date="2017-04" db="EMBL/GenBank/DDBJ databases">
        <authorList>
            <person name="Varghese N."/>
            <person name="Submissions S."/>
        </authorList>
    </citation>
    <scope>NUCLEOTIDE SEQUENCE [LARGE SCALE GENOMIC DNA]</scope>
    <source>
        <strain evidence="2">DSM 16537</strain>
    </source>
</reference>
<dbReference type="RefSeq" id="WP_157370269.1">
    <property type="nucleotide sequence ID" value="NZ_LT838813.1"/>
</dbReference>
<keyword evidence="2" id="KW-1185">Reference proteome</keyword>
<evidence type="ECO:0000313" key="1">
    <source>
        <dbReference type="EMBL" id="SMD45884.1"/>
    </source>
</evidence>
<protein>
    <submittedName>
        <fullName evidence="1">Uncharacterized protein</fullName>
    </submittedName>
</protein>
<organism evidence="1 2">
    <name type="scientific">Aquiflexum balticum DSM 16537</name>
    <dbReference type="NCBI Taxonomy" id="758820"/>
    <lineage>
        <taxon>Bacteria</taxon>
        <taxon>Pseudomonadati</taxon>
        <taxon>Bacteroidota</taxon>
        <taxon>Cytophagia</taxon>
        <taxon>Cytophagales</taxon>
        <taxon>Cyclobacteriaceae</taxon>
        <taxon>Aquiflexum</taxon>
    </lineage>
</organism>
<sequence>MMKNGGLNFGKFSCLMLLISGMTLFGSCQDLEQAKEIFLSLSDIENLPESDTFPLVGTRWRLLGFGEEGSERIRIAEPSETDSQLWLEFFEDGTIEGRSSNNLLSGKFHNFSNNQFELLEFYVLSYALESGDGFYMTSSLKNADMGKVESKGLKIFYSENDRRHYMLFRHRHRR</sequence>